<evidence type="ECO:0000313" key="2">
    <source>
        <dbReference type="Proteomes" id="UP001231649"/>
    </source>
</evidence>
<accession>A0ACC2QLI8</accession>
<keyword evidence="2" id="KW-1185">Reference proteome</keyword>
<sequence length="1000" mass="114713">MKLPISLLVLAVFSQALSVQPLAKRSEAKNLETKDSPGKSPVAKSSAKSSVAKQKDNNQTSKRELYEGNFGDRNKEQSSKYEVTGPTPKIVYAKEIQEEVSEQSPTHQIFGMRLPQLIKISDVLSDQDRGSFEAAVAKHLYSPISVYQTRGSSPTSFEVPVPAASQSAYSNPMSYKQQQISEKEQNMQDAPKAVELPNPNTPLYTVNQPRLQFEAYPQALDQNFPQQIFQPQHVPIQRMPSLYPIYDQLGPFRYPGQVVPSQYVHQNGIYQIVPVRPGFDFGNQEGNRDNTYQNQENREQLKAERPKPQSDAPVPNQGYHAHPNGAISFASFSQNLPVNKQYETKPQQQSETLRQPQQAQLQSQQIPVQLQEQIESLIQQSQQQKGQSNQNLQLSPMFHKLIQDLGKYQPVFHQQPQFIPYVPQKQPRPLNALQQHLLYQDPRQPQQIQSQRLPAFKPLPQSLLTSESFLQQTSRSPVITGQPPRPFSFEYQTTSPPDNYDLPVESASEKLTPLPPLKPNYSKYVKPLEPHSYTTQVFLPTPLLPFASSTPKEEPISDQLISSTTIQPSLRKQEDSEAQLVQEETKLQTRTSQPLKPELIHQSEPTLRPPSIQSTTFLPFVTHEPQSNYLQYSTPQPQYQPTKQPKSIKTPPRHEVVIQRQEIQELFFDPPPQHPRALHYQNQRAQIAPQFEQELHQLRSQPHHQLYEQLQPIQYQHEIQDINSQQYLLEARQLHSPQKLDSSQQREPQQYLVQQHSQPLQLLQVVHNPQPKLQQSQQSQQVSYQEKQQQVTEKVQEHVLEQAQQQEARQQQYKSEQVEQQQAEEHAQQQQVAEQAQQQEIAVQVHQQQVAEQAQQQEIAAQVHQQHVAERAQRQEVAEQAEHEQYQQQIFDSNNQIQISTLKPSEDNEKQTETVEIQQQDSQSTTGKPNEQAEHSSELPSLEQPYLGPLQNPSGLPQIYSHQQQLVAQPEYSPLLGVPPYSDVQYFGKFAESIFGNRHH</sequence>
<reference evidence="1" key="1">
    <citation type="submission" date="2023-03" db="EMBL/GenBank/DDBJ databases">
        <title>Chromosome-level genomes of two armyworms, Mythimna separata and Mythimna loreyi, provide insights into the biosynthesis and reception of sex pheromones.</title>
        <authorList>
            <person name="Zhao H."/>
        </authorList>
    </citation>
    <scope>NUCLEOTIDE SEQUENCE</scope>
    <source>
        <strain evidence="1">BeijingLab</strain>
    </source>
</reference>
<proteinExistence type="predicted"/>
<organism evidence="1 2">
    <name type="scientific">Mythimna loreyi</name>
    <dbReference type="NCBI Taxonomy" id="667449"/>
    <lineage>
        <taxon>Eukaryota</taxon>
        <taxon>Metazoa</taxon>
        <taxon>Ecdysozoa</taxon>
        <taxon>Arthropoda</taxon>
        <taxon>Hexapoda</taxon>
        <taxon>Insecta</taxon>
        <taxon>Pterygota</taxon>
        <taxon>Neoptera</taxon>
        <taxon>Endopterygota</taxon>
        <taxon>Lepidoptera</taxon>
        <taxon>Glossata</taxon>
        <taxon>Ditrysia</taxon>
        <taxon>Noctuoidea</taxon>
        <taxon>Noctuidae</taxon>
        <taxon>Noctuinae</taxon>
        <taxon>Hadenini</taxon>
        <taxon>Mythimna</taxon>
    </lineage>
</organism>
<evidence type="ECO:0000313" key="1">
    <source>
        <dbReference type="EMBL" id="KAJ8719320.1"/>
    </source>
</evidence>
<dbReference type="EMBL" id="CM056779">
    <property type="protein sequence ID" value="KAJ8719320.1"/>
    <property type="molecule type" value="Genomic_DNA"/>
</dbReference>
<gene>
    <name evidence="1" type="ORF">PYW08_011495</name>
</gene>
<name>A0ACC2QLI8_9NEOP</name>
<dbReference type="Proteomes" id="UP001231649">
    <property type="component" value="Chromosome 3"/>
</dbReference>
<comment type="caution">
    <text evidence="1">The sequence shown here is derived from an EMBL/GenBank/DDBJ whole genome shotgun (WGS) entry which is preliminary data.</text>
</comment>
<protein>
    <submittedName>
        <fullName evidence="1">Uncharacterized protein</fullName>
    </submittedName>
</protein>